<dbReference type="Gene3D" id="3.30.590.20">
    <property type="match status" value="1"/>
</dbReference>
<accession>A0ABP9VUD8</accession>
<comment type="caution">
    <text evidence="1">The sequence shown here is derived from an EMBL/GenBank/DDBJ whole genome shotgun (WGS) entry which is preliminary data.</text>
</comment>
<dbReference type="RefSeq" id="WP_345685509.1">
    <property type="nucleotide sequence ID" value="NZ_BAABRO010000011.1"/>
</dbReference>
<dbReference type="InterPro" id="IPR014746">
    <property type="entry name" value="Gln_synth/guanido_kin_cat_dom"/>
</dbReference>
<dbReference type="InterPro" id="IPR050141">
    <property type="entry name" value="GCL_type2/YbdK_subfam"/>
</dbReference>
<evidence type="ECO:0000313" key="1">
    <source>
        <dbReference type="EMBL" id="GAA5508740.1"/>
    </source>
</evidence>
<reference evidence="1 2" key="1">
    <citation type="submission" date="2024-02" db="EMBL/GenBank/DDBJ databases">
        <title>Rhodopirellula caenicola NBRC 110016.</title>
        <authorList>
            <person name="Ichikawa N."/>
            <person name="Katano-Makiyama Y."/>
            <person name="Hidaka K."/>
        </authorList>
    </citation>
    <scope>NUCLEOTIDE SEQUENCE [LARGE SCALE GENOMIC DNA]</scope>
    <source>
        <strain evidence="1 2">NBRC 110016</strain>
    </source>
</reference>
<name>A0ABP9VUD8_9BACT</name>
<dbReference type="Proteomes" id="UP001416858">
    <property type="component" value="Unassembled WGS sequence"/>
</dbReference>
<dbReference type="PANTHER" id="PTHR36510">
    <property type="entry name" value="GLUTAMATE--CYSTEINE LIGASE 2-RELATED"/>
    <property type="match status" value="1"/>
</dbReference>
<dbReference type="PANTHER" id="PTHR36510:SF1">
    <property type="entry name" value="GLUTAMATE--CYSTEINE LIGASE 2-RELATED"/>
    <property type="match status" value="1"/>
</dbReference>
<dbReference type="InterPro" id="IPR006336">
    <property type="entry name" value="GCS2"/>
</dbReference>
<proteinExistence type="predicted"/>
<sequence>MNEAVKRGLFEAYGIELEYVIVDRDELSVRSQADRVLQALNWADGDEVPTDDFPSDSSSGLCTWSNELALHVIELKITDPITNLVRLPSQFENAVRAIDPVLEKMGLRLLPTSMHPWMKPATEAKLWPHECHEIYEQYHKIFNCHSHGWANVQSVHLNLPFDGDEQFAKLHAAVRLVLPLLPALAASSPIVDSQISGWHSTRMKMYMSHCDRVPELMGPVIPEPLYDEASYRREIFGPIAKAIAPLDPQQTMECDFLNARGAIARFDRGSIEIRVMDVQEYPAADVSICAAVVAVLRALTQQKWSDLESQKQIPSERLRMLLTACSKTAEHTVIRDQEFLRHFGITAGSIRCGDLWQHLVQTLRSEDSALDSLMAPLKIILDHGTLSTRILKRLGESFSHDELQDAYDQVADCMQQWQPLIP</sequence>
<dbReference type="EMBL" id="BAABRO010000011">
    <property type="protein sequence ID" value="GAA5508740.1"/>
    <property type="molecule type" value="Genomic_DNA"/>
</dbReference>
<keyword evidence="1" id="KW-0436">Ligase</keyword>
<dbReference type="GO" id="GO:0016874">
    <property type="term" value="F:ligase activity"/>
    <property type="evidence" value="ECO:0007669"/>
    <property type="project" value="UniProtKB-KW"/>
</dbReference>
<organism evidence="1 2">
    <name type="scientific">Novipirellula caenicola</name>
    <dbReference type="NCBI Taxonomy" id="1536901"/>
    <lineage>
        <taxon>Bacteria</taxon>
        <taxon>Pseudomonadati</taxon>
        <taxon>Planctomycetota</taxon>
        <taxon>Planctomycetia</taxon>
        <taxon>Pirellulales</taxon>
        <taxon>Pirellulaceae</taxon>
        <taxon>Novipirellula</taxon>
    </lineage>
</organism>
<protein>
    <submittedName>
        <fullName evidence="1">Glutamate--cysteine ligase</fullName>
    </submittedName>
</protein>
<dbReference type="SUPFAM" id="SSF55931">
    <property type="entry name" value="Glutamine synthetase/guanido kinase"/>
    <property type="match status" value="1"/>
</dbReference>
<evidence type="ECO:0000313" key="2">
    <source>
        <dbReference type="Proteomes" id="UP001416858"/>
    </source>
</evidence>
<keyword evidence="2" id="KW-1185">Reference proteome</keyword>
<dbReference type="Pfam" id="PF04107">
    <property type="entry name" value="GCS2"/>
    <property type="match status" value="1"/>
</dbReference>
<gene>
    <name evidence="1" type="primary">gshA</name>
    <name evidence="1" type="ORF">Rcae01_04208</name>
</gene>